<proteinExistence type="inferred from homology"/>
<comment type="similarity">
    <text evidence="3">Belongs to the ScpA family.</text>
</comment>
<evidence type="ECO:0000256" key="1">
    <source>
        <dbReference type="ARBA" id="ARBA00022829"/>
    </source>
</evidence>
<gene>
    <name evidence="3" type="primary">scpA</name>
    <name evidence="4" type="ORF">CAETHG_3220</name>
</gene>
<reference evidence="5" key="1">
    <citation type="journal article" date="2014" name="Biotechnol. Biofuels">
        <title>Comparison of single-molecule sequencing and hybrid approaches for finishing the genome of Clostridium autoethanogenum and analysis of CRISPR systems in industrial relevant Clostridia.</title>
        <authorList>
            <person name="Brown S.D."/>
            <person name="Nagaraju S."/>
            <person name="Utturkar S."/>
            <person name="De Tissera S."/>
            <person name="Segovia S."/>
            <person name="Mitchell W."/>
            <person name="Land M.L."/>
            <person name="Dassanayake A."/>
            <person name="Kopke M."/>
        </authorList>
    </citation>
    <scope>NUCLEOTIDE SEQUENCE [LARGE SCALE GENOMIC DNA]</scope>
    <source>
        <strain evidence="5">DSM 10061</strain>
    </source>
</reference>
<name>A0ABN4BIA2_9CLOT</name>
<dbReference type="Pfam" id="PF02616">
    <property type="entry name" value="SMC_ScpA"/>
    <property type="match status" value="1"/>
</dbReference>
<dbReference type="RefSeq" id="WP_013237794.1">
    <property type="nucleotide sequence ID" value="NC_022592.1"/>
</dbReference>
<dbReference type="InterPro" id="IPR003768">
    <property type="entry name" value="ScpA"/>
</dbReference>
<keyword evidence="3" id="KW-0131">Cell cycle</keyword>
<protein>
    <recommendedName>
        <fullName evidence="2 3">Segregation and condensation protein A</fullName>
    </recommendedName>
</protein>
<accession>A0ABN4BIA2</accession>
<comment type="function">
    <text evidence="3">Participates in chromosomal partition during cell division. May act via the formation of a condensin-like complex containing Smc and ScpB that pull DNA away from mid-cell into both cell halves.</text>
</comment>
<dbReference type="EMBL" id="CP006763">
    <property type="protein sequence ID" value="AGY77423.1"/>
    <property type="molecule type" value="Genomic_DNA"/>
</dbReference>
<keyword evidence="3" id="KW-0963">Cytoplasm</keyword>
<keyword evidence="5" id="KW-1185">Reference proteome</keyword>
<dbReference type="Proteomes" id="UP000017590">
    <property type="component" value="Chromosome"/>
</dbReference>
<evidence type="ECO:0000256" key="2">
    <source>
        <dbReference type="ARBA" id="ARBA00044777"/>
    </source>
</evidence>
<dbReference type="PANTHER" id="PTHR33969:SF2">
    <property type="entry name" value="SEGREGATION AND CONDENSATION PROTEIN A"/>
    <property type="match status" value="1"/>
</dbReference>
<dbReference type="Gene3D" id="1.10.10.580">
    <property type="entry name" value="Structural maintenance of chromosome 1. Chain E"/>
    <property type="match status" value="1"/>
</dbReference>
<dbReference type="NCBIfam" id="NF000994">
    <property type="entry name" value="PRK00104.1-3"/>
    <property type="match status" value="1"/>
</dbReference>
<keyword evidence="3" id="KW-0132">Cell division</keyword>
<sequence length="251" mass="29667">MSLNIKIENFEGPFDLLLHLIKKNKMNIYDIKIYEITEQYLQYVNNMRDMDLDVASEFIVIAASLIEIKSKMLLPKTQLNEDDNEDEKDPRKELVDKLLQYKKFKAVAAFLKKREIGLEKMFGKKPEIIEQVNMGTSPEQFLKGITMLDLYRVYSHLMDSYVNKLNNGNVMGREISLDKFKLQDKMLYIREIIQTKPQIRFSVVLKKCSFKIEKVVTFIALLELIKLKIVSVMQYENFDEIYVERIIENEK</sequence>
<evidence type="ECO:0000313" key="5">
    <source>
        <dbReference type="Proteomes" id="UP000017590"/>
    </source>
</evidence>
<dbReference type="Gene3D" id="6.10.250.2410">
    <property type="match status" value="1"/>
</dbReference>
<evidence type="ECO:0000256" key="3">
    <source>
        <dbReference type="HAMAP-Rule" id="MF_01805"/>
    </source>
</evidence>
<keyword evidence="1 3" id="KW-0159">Chromosome partition</keyword>
<dbReference type="PANTHER" id="PTHR33969">
    <property type="entry name" value="SEGREGATION AND CONDENSATION PROTEIN A"/>
    <property type="match status" value="1"/>
</dbReference>
<comment type="subunit">
    <text evidence="3">Component of a cohesin-like complex composed of ScpA, ScpB and the Smc homodimer, in which ScpA and ScpB bind to the head domain of Smc. The presence of the three proteins is required for the association of the complex with DNA.</text>
</comment>
<dbReference type="InterPro" id="IPR023093">
    <property type="entry name" value="ScpA-like_C"/>
</dbReference>
<comment type="subcellular location">
    <subcellularLocation>
        <location evidence="3">Cytoplasm</location>
    </subcellularLocation>
    <text evidence="3">Associated with two foci at the outer edges of the nucleoid region in young cells, and at four foci within both cell halves in older cells.</text>
</comment>
<evidence type="ECO:0000313" key="4">
    <source>
        <dbReference type="EMBL" id="AGY77423.1"/>
    </source>
</evidence>
<dbReference type="HAMAP" id="MF_01805">
    <property type="entry name" value="ScpA"/>
    <property type="match status" value="1"/>
</dbReference>
<organism evidence="4 5">
    <name type="scientific">Clostridium autoethanogenum DSM 10061</name>
    <dbReference type="NCBI Taxonomy" id="1341692"/>
    <lineage>
        <taxon>Bacteria</taxon>
        <taxon>Bacillati</taxon>
        <taxon>Bacillota</taxon>
        <taxon>Clostridia</taxon>
        <taxon>Eubacteriales</taxon>
        <taxon>Clostridiaceae</taxon>
        <taxon>Clostridium</taxon>
    </lineage>
</organism>